<dbReference type="EMBL" id="CP049887">
    <property type="protein sequence ID" value="QIL47286.1"/>
    <property type="molecule type" value="Genomic_DNA"/>
</dbReference>
<feature type="transmembrane region" description="Helical" evidence="1">
    <location>
        <begin position="188"/>
        <end position="208"/>
    </location>
</feature>
<evidence type="ECO:0008006" key="4">
    <source>
        <dbReference type="Google" id="ProtNLM"/>
    </source>
</evidence>
<accession>A0A6G8AQK7</accession>
<name>A0A6G8AQK7_9ENTE</name>
<protein>
    <recommendedName>
        <fullName evidence="4">Beta-carotene 15,15'-monooxygenase</fullName>
    </recommendedName>
</protein>
<dbReference type="RefSeq" id="WP_166033397.1">
    <property type="nucleotide sequence ID" value="NZ_CP049887.1"/>
</dbReference>
<evidence type="ECO:0000313" key="2">
    <source>
        <dbReference type="EMBL" id="QIL47286.1"/>
    </source>
</evidence>
<keyword evidence="1" id="KW-1133">Transmembrane helix</keyword>
<organism evidence="2 3">
    <name type="scientific">Vagococcus hydrophili</name>
    <dbReference type="NCBI Taxonomy" id="2714947"/>
    <lineage>
        <taxon>Bacteria</taxon>
        <taxon>Bacillati</taxon>
        <taxon>Bacillota</taxon>
        <taxon>Bacilli</taxon>
        <taxon>Lactobacillales</taxon>
        <taxon>Enterococcaceae</taxon>
        <taxon>Vagococcus</taxon>
    </lineage>
</organism>
<feature type="transmembrane region" description="Helical" evidence="1">
    <location>
        <begin position="214"/>
        <end position="236"/>
    </location>
</feature>
<evidence type="ECO:0000313" key="3">
    <source>
        <dbReference type="Proteomes" id="UP000501747"/>
    </source>
</evidence>
<dbReference type="AlphaFoldDB" id="A0A6G8AQK7"/>
<feature type="transmembrane region" description="Helical" evidence="1">
    <location>
        <begin position="103"/>
        <end position="125"/>
    </location>
</feature>
<sequence length="310" mass="34964">MITIKNYVDTMFMNLAETQELMNLKNDILSNMEEKYEELIGNGASENEAIGLVISEFGSIDELLSELNIEENKKDEQPKFFSNKRPTISTSEIQDYLKMRREVGVGIGLGVLGCGLAIASLLIGIHFNLMFIGLAACLLIVSCSVGMFVVNGLKFNRFNHLEKGFMLTIEDKKNIEAEKIEVTRSFNASLVIGIVLCILSSVPVIIGFQYTEYFFLYTSTTVVIATIGCFFLIFAGNLKGAYSFLKENGLENSMSNEELNSRLFWRNFNEKFWLIVVAMYLLVSFIFNIWSISWIVFPIAGVLSGLWIKE</sequence>
<dbReference type="KEGG" id="vhy:G7082_01420"/>
<reference evidence="2 3" key="1">
    <citation type="submission" date="2020-03" db="EMBL/GenBank/DDBJ databases">
        <title>Vagococcus sp. nov., isolated from beetles.</title>
        <authorList>
            <person name="Hyun D.-W."/>
            <person name="Bae J.-W."/>
        </authorList>
    </citation>
    <scope>NUCLEOTIDE SEQUENCE [LARGE SCALE GENOMIC DNA]</scope>
    <source>
        <strain evidence="2 3">HDW17B</strain>
    </source>
</reference>
<dbReference type="Proteomes" id="UP000501747">
    <property type="component" value="Chromosome"/>
</dbReference>
<keyword evidence="1" id="KW-0472">Membrane</keyword>
<keyword evidence="1" id="KW-0812">Transmembrane</keyword>
<feature type="transmembrane region" description="Helical" evidence="1">
    <location>
        <begin position="272"/>
        <end position="297"/>
    </location>
</feature>
<dbReference type="NCBIfam" id="NF038403">
    <property type="entry name" value="perm_prefix_1"/>
    <property type="match status" value="1"/>
</dbReference>
<keyword evidence="3" id="KW-1185">Reference proteome</keyword>
<evidence type="ECO:0000256" key="1">
    <source>
        <dbReference type="SAM" id="Phobius"/>
    </source>
</evidence>
<proteinExistence type="predicted"/>
<feature type="transmembrane region" description="Helical" evidence="1">
    <location>
        <begin position="131"/>
        <end position="153"/>
    </location>
</feature>
<dbReference type="InterPro" id="IPR047928">
    <property type="entry name" value="Perm_prefix_1"/>
</dbReference>
<gene>
    <name evidence="2" type="ORF">G7082_01420</name>
</gene>